<name>A0AAV4RRY9_9ARAC</name>
<gene>
    <name evidence="1" type="primary">AVEN_158239_1</name>
    <name evidence="1" type="ORF">CDAR_614861</name>
</gene>
<proteinExistence type="predicted"/>
<organism evidence="1 2">
    <name type="scientific">Caerostris darwini</name>
    <dbReference type="NCBI Taxonomy" id="1538125"/>
    <lineage>
        <taxon>Eukaryota</taxon>
        <taxon>Metazoa</taxon>
        <taxon>Ecdysozoa</taxon>
        <taxon>Arthropoda</taxon>
        <taxon>Chelicerata</taxon>
        <taxon>Arachnida</taxon>
        <taxon>Araneae</taxon>
        <taxon>Araneomorphae</taxon>
        <taxon>Entelegynae</taxon>
        <taxon>Araneoidea</taxon>
        <taxon>Araneidae</taxon>
        <taxon>Caerostris</taxon>
    </lineage>
</organism>
<dbReference type="Proteomes" id="UP001054837">
    <property type="component" value="Unassembled WGS sequence"/>
</dbReference>
<dbReference type="EMBL" id="BPLQ01006519">
    <property type="protein sequence ID" value="GIY23207.1"/>
    <property type="molecule type" value="Genomic_DNA"/>
</dbReference>
<keyword evidence="2" id="KW-1185">Reference proteome</keyword>
<evidence type="ECO:0000313" key="2">
    <source>
        <dbReference type="Proteomes" id="UP001054837"/>
    </source>
</evidence>
<sequence length="121" mass="12680">MQVMSMLHPSVSSTGSAIDYTHHQHVNAAASAVGATATSPEEWWNATRANFNGCSATSASQNVVGGSADTTAGFSADHLPHPATGEAYAAFNGMAHPHYTDIKPSFYYTGQYSTGFRGLPL</sequence>
<accession>A0AAV4RRY9</accession>
<protein>
    <submittedName>
        <fullName evidence="1">Uncharacterized protein</fullName>
    </submittedName>
</protein>
<dbReference type="AlphaFoldDB" id="A0AAV4RRY9"/>
<evidence type="ECO:0000313" key="1">
    <source>
        <dbReference type="EMBL" id="GIY23207.1"/>
    </source>
</evidence>
<comment type="caution">
    <text evidence="1">The sequence shown here is derived from an EMBL/GenBank/DDBJ whole genome shotgun (WGS) entry which is preliminary data.</text>
</comment>
<reference evidence="1 2" key="1">
    <citation type="submission" date="2021-06" db="EMBL/GenBank/DDBJ databases">
        <title>Caerostris darwini draft genome.</title>
        <authorList>
            <person name="Kono N."/>
            <person name="Arakawa K."/>
        </authorList>
    </citation>
    <scope>NUCLEOTIDE SEQUENCE [LARGE SCALE GENOMIC DNA]</scope>
</reference>